<comment type="caution">
    <text evidence="1">The sequence shown here is derived from an EMBL/GenBank/DDBJ whole genome shotgun (WGS) entry which is preliminary data.</text>
</comment>
<dbReference type="InterPro" id="IPR012337">
    <property type="entry name" value="RNaseH-like_sf"/>
</dbReference>
<organism evidence="1 2">
    <name type="scientific">Araneus ventricosus</name>
    <name type="common">Orbweaver spider</name>
    <name type="synonym">Epeira ventricosa</name>
    <dbReference type="NCBI Taxonomy" id="182803"/>
    <lineage>
        <taxon>Eukaryota</taxon>
        <taxon>Metazoa</taxon>
        <taxon>Ecdysozoa</taxon>
        <taxon>Arthropoda</taxon>
        <taxon>Chelicerata</taxon>
        <taxon>Arachnida</taxon>
        <taxon>Araneae</taxon>
        <taxon>Araneomorphae</taxon>
        <taxon>Entelegynae</taxon>
        <taxon>Araneoidea</taxon>
        <taxon>Araneidae</taxon>
        <taxon>Araneus</taxon>
    </lineage>
</organism>
<proteinExistence type="predicted"/>
<evidence type="ECO:0000313" key="1">
    <source>
        <dbReference type="EMBL" id="GBN70425.1"/>
    </source>
</evidence>
<dbReference type="OrthoDB" id="6598850at2759"/>
<sequence>MNDTVQRKWLTYNKENKCLYCSYCLAFEFPNTCNASPFVLGFSDYRHISQSLDLHESTTTHIRNAQKYISVVKGGTLDDFLATSLNKKKKEVRKQRNIVMRIIDIIKMLSKQALPFRGHRNESAYTLDNDILNHGNFLATVQLMAKYDPIMAVHVSSVQYKSEQRLKRLEQQGKTESKGRGGLVTYLSIICERLLSVVPSNDGTGQGLFNLLSQTLEHHKIDPRKCLSDSTDGAASYHGQYKGLQSKLVDVANHHVHIWCYAHVLNLDLTDTTKFCVAAVSFFSLLQNLATFLRTSYKRMAVWIEVVGKEMGQEKMKRLKLIGETRSSGKSNAASVMFGRFEKPSVSTFVNLLTCLSIIQNLEKFDAKTKHEANALVHNLLKFETILTAFSYLYIFETTAPMSSYLQTSCLDMFTSWNLVDSATTKLKERARTFHNVHSKALEFLTKCNEQISQMNMVENETLEIDIIETALPVKRQRKKKKMADELANDEGNSSDPVIGFRVNVFILIMDRIVQSLEDRFVQHKQLYKDLSCLDPVNFKTIVEKGLEDEALEGIMKLFPQSSKYQIKLELFSFASNFDVLKLLLNNGENLMASSCNNCKTCSTCPSCVLNF</sequence>
<protein>
    <submittedName>
        <fullName evidence="1">Uncharacterized protein</fullName>
    </submittedName>
</protein>
<dbReference type="SUPFAM" id="SSF53098">
    <property type="entry name" value="Ribonuclease H-like"/>
    <property type="match status" value="1"/>
</dbReference>
<dbReference type="PANTHER" id="PTHR45749">
    <property type="match status" value="1"/>
</dbReference>
<dbReference type="EMBL" id="BGPR01015738">
    <property type="protein sequence ID" value="GBN70425.1"/>
    <property type="molecule type" value="Genomic_DNA"/>
</dbReference>
<dbReference type="AlphaFoldDB" id="A0A4Y2R6K3"/>
<dbReference type="PANTHER" id="PTHR45749:SF21">
    <property type="entry name" value="DUF4371 DOMAIN-CONTAINING PROTEIN"/>
    <property type="match status" value="1"/>
</dbReference>
<reference evidence="1 2" key="1">
    <citation type="journal article" date="2019" name="Sci. Rep.">
        <title>Orb-weaving spider Araneus ventricosus genome elucidates the spidroin gene catalogue.</title>
        <authorList>
            <person name="Kono N."/>
            <person name="Nakamura H."/>
            <person name="Ohtoshi R."/>
            <person name="Moran D.A.P."/>
            <person name="Shinohara A."/>
            <person name="Yoshida Y."/>
            <person name="Fujiwara M."/>
            <person name="Mori M."/>
            <person name="Tomita M."/>
            <person name="Arakawa K."/>
        </authorList>
    </citation>
    <scope>NUCLEOTIDE SEQUENCE [LARGE SCALE GENOMIC DNA]</scope>
</reference>
<accession>A0A4Y2R6K3</accession>
<evidence type="ECO:0000313" key="2">
    <source>
        <dbReference type="Proteomes" id="UP000499080"/>
    </source>
</evidence>
<gene>
    <name evidence="1" type="ORF">AVEN_227428_1</name>
</gene>
<keyword evidence="2" id="KW-1185">Reference proteome</keyword>
<name>A0A4Y2R6K3_ARAVE</name>
<dbReference type="Proteomes" id="UP000499080">
    <property type="component" value="Unassembled WGS sequence"/>
</dbReference>